<dbReference type="OrthoDB" id="9813638at2"/>
<dbReference type="CDD" id="cd03801">
    <property type="entry name" value="GT4_PimA-like"/>
    <property type="match status" value="1"/>
</dbReference>
<accession>A0A2W1NNH0</accession>
<dbReference type="Gene3D" id="3.40.50.2000">
    <property type="entry name" value="Glycogen Phosphorylase B"/>
    <property type="match status" value="2"/>
</dbReference>
<dbReference type="EMBL" id="NHRJ02000007">
    <property type="protein sequence ID" value="PZE20473.1"/>
    <property type="molecule type" value="Genomic_DNA"/>
</dbReference>
<reference evidence="1" key="1">
    <citation type="submission" date="2018-06" db="EMBL/GenBank/DDBJ databases">
        <title>Paenibacillus xerothermodurans sp. nov. an extremely dry heat resistant spore forming bacterium isolated from the soil of Cape Canaveral, Florida.</title>
        <authorList>
            <person name="Seuylemezian A."/>
            <person name="Kaur N."/>
            <person name="Patil P."/>
            <person name="Patil P."/>
            <person name="Mayilraj S."/>
            <person name="Vaishampayan P."/>
        </authorList>
    </citation>
    <scope>NUCLEOTIDE SEQUENCE [LARGE SCALE GENOMIC DNA]</scope>
    <source>
        <strain evidence="1">ATCC 27380</strain>
    </source>
</reference>
<dbReference type="GO" id="GO:0016740">
    <property type="term" value="F:transferase activity"/>
    <property type="evidence" value="ECO:0007669"/>
    <property type="project" value="UniProtKB-KW"/>
</dbReference>
<evidence type="ECO:0000313" key="1">
    <source>
        <dbReference type="EMBL" id="PZE20473.1"/>
    </source>
</evidence>
<organism evidence="1 2">
    <name type="scientific">Paenibacillus xerothermodurans</name>
    <dbReference type="NCBI Taxonomy" id="1977292"/>
    <lineage>
        <taxon>Bacteria</taxon>
        <taxon>Bacillati</taxon>
        <taxon>Bacillota</taxon>
        <taxon>Bacilli</taxon>
        <taxon>Bacillales</taxon>
        <taxon>Paenibacillaceae</taxon>
        <taxon>Paenibacillus</taxon>
    </lineage>
</organism>
<protein>
    <submittedName>
        <fullName evidence="1">Glycosyltransferase</fullName>
    </submittedName>
</protein>
<gene>
    <name evidence="1" type="ORF">CBW46_013655</name>
</gene>
<keyword evidence="2" id="KW-1185">Reference proteome</keyword>
<dbReference type="AlphaFoldDB" id="A0A2W1NNH0"/>
<dbReference type="PANTHER" id="PTHR12526">
    <property type="entry name" value="GLYCOSYLTRANSFERASE"/>
    <property type="match status" value="1"/>
</dbReference>
<proteinExistence type="predicted"/>
<dbReference type="Pfam" id="PF13692">
    <property type="entry name" value="Glyco_trans_1_4"/>
    <property type="match status" value="1"/>
</dbReference>
<sequence>MKMLFAHDHKFFYHPNGNIYSQVEFGYPMWDRYLHHFDTVKVCARVSAVQENQHIQKMNVSSGRRVSFVAIPDTNSPLKRLMNGRDAAAKLMTAIHDSDAIVARLPSTIGSMAIDLAIKYDKPWAVELVGDPWHSLWNYGSWKVKLYAPALTYRTKKQLSKSKFSLYVTQRYLQSKYPSLGETVACSNVNIPEVDVRFLTSRLQRIQQRRSKIIFGVIGSLSVKYKGVDTILSAFEKIRNDLPSFEIRILGNGDLKPWRQLAAARGLEKEAIFCGTLPGGEPVQRWLDDIDIYLQPSKTEGLPRSLIEAMSRGCPAIASTAGGIPELLDEEYLIQPGDDDALAKLILRLCDSADAQLQQAESNFHKATEYTSRILDEKRYGHYRSFLRYAKSYAVNKSGIPGVL</sequence>
<name>A0A2W1NNH0_PAEXE</name>
<dbReference type="PANTHER" id="PTHR12526:SF630">
    <property type="entry name" value="GLYCOSYLTRANSFERASE"/>
    <property type="match status" value="1"/>
</dbReference>
<dbReference type="SUPFAM" id="SSF53756">
    <property type="entry name" value="UDP-Glycosyltransferase/glycogen phosphorylase"/>
    <property type="match status" value="1"/>
</dbReference>
<dbReference type="Proteomes" id="UP000214746">
    <property type="component" value="Unassembled WGS sequence"/>
</dbReference>
<evidence type="ECO:0000313" key="2">
    <source>
        <dbReference type="Proteomes" id="UP000214746"/>
    </source>
</evidence>
<comment type="caution">
    <text evidence="1">The sequence shown here is derived from an EMBL/GenBank/DDBJ whole genome shotgun (WGS) entry which is preliminary data.</text>
</comment>